<dbReference type="Proteomes" id="UP000219167">
    <property type="component" value="Unassembled WGS sequence"/>
</dbReference>
<sequence length="30" mass="3211">MGKASSTDDFKPPRLSSPAQKICNPPPDKP</sequence>
<organism evidence="2 3">
    <name type="scientific">Rhizobium subbaraonis</name>
    <dbReference type="NCBI Taxonomy" id="908946"/>
    <lineage>
        <taxon>Bacteria</taxon>
        <taxon>Pseudomonadati</taxon>
        <taxon>Pseudomonadota</taxon>
        <taxon>Alphaproteobacteria</taxon>
        <taxon>Hyphomicrobiales</taxon>
        <taxon>Rhizobiaceae</taxon>
        <taxon>Rhizobium/Agrobacterium group</taxon>
        <taxon>Rhizobium</taxon>
    </lineage>
</organism>
<evidence type="ECO:0000256" key="1">
    <source>
        <dbReference type="SAM" id="MobiDB-lite"/>
    </source>
</evidence>
<proteinExistence type="predicted"/>
<feature type="region of interest" description="Disordered" evidence="1">
    <location>
        <begin position="1"/>
        <end position="30"/>
    </location>
</feature>
<evidence type="ECO:0000313" key="3">
    <source>
        <dbReference type="Proteomes" id="UP000219167"/>
    </source>
</evidence>
<name>A0A285UXD2_9HYPH</name>
<protein>
    <submittedName>
        <fullName evidence="2">Uncharacterized protein</fullName>
    </submittedName>
</protein>
<dbReference type="AlphaFoldDB" id="A0A285UXD2"/>
<feature type="compositionally biased region" description="Basic and acidic residues" evidence="1">
    <location>
        <begin position="1"/>
        <end position="12"/>
    </location>
</feature>
<keyword evidence="3" id="KW-1185">Reference proteome</keyword>
<reference evidence="2 3" key="1">
    <citation type="submission" date="2017-08" db="EMBL/GenBank/DDBJ databases">
        <authorList>
            <person name="de Groot N.N."/>
        </authorList>
    </citation>
    <scope>NUCLEOTIDE SEQUENCE [LARGE SCALE GENOMIC DNA]</scope>
    <source>
        <strain evidence="2 3">JC85</strain>
    </source>
</reference>
<dbReference type="EMBL" id="OBQD01000020">
    <property type="protein sequence ID" value="SOC46018.1"/>
    <property type="molecule type" value="Genomic_DNA"/>
</dbReference>
<evidence type="ECO:0000313" key="2">
    <source>
        <dbReference type="EMBL" id="SOC46018.1"/>
    </source>
</evidence>
<accession>A0A285UXD2</accession>
<gene>
    <name evidence="2" type="ORF">SAMN05892877_12028</name>
</gene>